<dbReference type="AlphaFoldDB" id="A0A1J4K2Y9"/>
<name>A0A1J4K2Y9_9EUKA</name>
<evidence type="ECO:0000256" key="1">
    <source>
        <dbReference type="ARBA" id="ARBA00023054"/>
    </source>
</evidence>
<dbReference type="Proteomes" id="UP000179807">
    <property type="component" value="Unassembled WGS sequence"/>
</dbReference>
<accession>A0A1J4K2Y9</accession>
<keyword evidence="1 2" id="KW-0175">Coiled coil</keyword>
<feature type="region of interest" description="Disordered" evidence="3">
    <location>
        <begin position="371"/>
        <end position="429"/>
    </location>
</feature>
<evidence type="ECO:0000313" key="5">
    <source>
        <dbReference type="EMBL" id="OHT05563.1"/>
    </source>
</evidence>
<proteinExistence type="predicted"/>
<feature type="region of interest" description="Disordered" evidence="3">
    <location>
        <begin position="67"/>
        <end position="95"/>
    </location>
</feature>
<dbReference type="PANTHER" id="PTHR21683:SF3">
    <property type="entry name" value="CILIA AND FLAGELLA ASSOCIATED PROTEIN 100"/>
    <property type="match status" value="1"/>
</dbReference>
<evidence type="ECO:0000256" key="2">
    <source>
        <dbReference type="SAM" id="Coils"/>
    </source>
</evidence>
<sequence length="452" mass="52864">MTFLINSPPLSAIDKALPLKGPNPFDIPPDSEMLEKRDKENEQLAILHRKMVKTKLMDRSFSSLPPLQAHSRRAARSQIDNSNGMNVQPPAAEHQQRQQMHEFIDQKREIFLVQLLIDRKNKEIQRIQNTRQAEKNNIVEEGNKIAEISNQYKMTQNQIEAELQREKKTLDQAIKRRTDLQKELKKKTVFVDAVSSEIARNWETLKSYQTYRDFLACFVSKDKPTKNDVMEYFQIPQTLMDEIEKVENENLFLLHHCQELTNEQEAARENISGAIDHAQGESDVIQNSMNKLKDVKEIVYNVHDSVDAETKALEVQVNKLAKIVTLTYDECFNESADVNTLTRLERIEIEFEEMYLQASQISESFIIQKQSEKDKKRREEQRKAKNEELQKEQARKHKQALLRAQMPLKRKVGRPCNERTLPNRLNRNQIDQKQKLLEEAAQDHFLYGEISD</sequence>
<dbReference type="RefSeq" id="XP_068358699.1">
    <property type="nucleotide sequence ID" value="XM_068505064.1"/>
</dbReference>
<dbReference type="GeneID" id="94839768"/>
<dbReference type="Pfam" id="PF13863">
    <property type="entry name" value="DUF4200"/>
    <property type="match status" value="1"/>
</dbReference>
<comment type="caution">
    <text evidence="5">The sequence shown here is derived from an EMBL/GenBank/DDBJ whole genome shotgun (WGS) entry which is preliminary data.</text>
</comment>
<evidence type="ECO:0000256" key="3">
    <source>
        <dbReference type="SAM" id="MobiDB-lite"/>
    </source>
</evidence>
<reference evidence="5" key="1">
    <citation type="submission" date="2016-10" db="EMBL/GenBank/DDBJ databases">
        <authorList>
            <person name="Benchimol M."/>
            <person name="Almeida L.G."/>
            <person name="Vasconcelos A.T."/>
            <person name="Perreira-Neves A."/>
            <person name="Rosa I.A."/>
            <person name="Tasca T."/>
            <person name="Bogo M.R."/>
            <person name="de Souza W."/>
        </authorList>
    </citation>
    <scope>NUCLEOTIDE SEQUENCE [LARGE SCALE GENOMIC DNA]</scope>
    <source>
        <strain evidence="5">K</strain>
    </source>
</reference>
<dbReference type="EMBL" id="MLAK01000753">
    <property type="protein sequence ID" value="OHT05563.1"/>
    <property type="molecule type" value="Genomic_DNA"/>
</dbReference>
<feature type="compositionally biased region" description="Basic and acidic residues" evidence="3">
    <location>
        <begin position="371"/>
        <end position="393"/>
    </location>
</feature>
<protein>
    <recommendedName>
        <fullName evidence="4">DUF4200 domain-containing protein</fullName>
    </recommendedName>
</protein>
<dbReference type="InterPro" id="IPR025252">
    <property type="entry name" value="DUF4200"/>
</dbReference>
<feature type="coiled-coil region" evidence="2">
    <location>
        <begin position="117"/>
        <end position="183"/>
    </location>
</feature>
<dbReference type="GO" id="GO:0005856">
    <property type="term" value="C:cytoskeleton"/>
    <property type="evidence" value="ECO:0007669"/>
    <property type="project" value="UniProtKB-ARBA"/>
</dbReference>
<keyword evidence="6" id="KW-1185">Reference proteome</keyword>
<gene>
    <name evidence="5" type="ORF">TRFO_26630</name>
</gene>
<dbReference type="VEuPathDB" id="TrichDB:TRFO_26630"/>
<feature type="domain" description="DUF4200" evidence="4">
    <location>
        <begin position="103"/>
        <end position="219"/>
    </location>
</feature>
<evidence type="ECO:0000313" key="6">
    <source>
        <dbReference type="Proteomes" id="UP000179807"/>
    </source>
</evidence>
<dbReference type="OrthoDB" id="10264063at2759"/>
<evidence type="ECO:0000259" key="4">
    <source>
        <dbReference type="Pfam" id="PF13863"/>
    </source>
</evidence>
<dbReference type="PANTHER" id="PTHR21683">
    <property type="entry name" value="COILED-COIL DOMAIN-CONTAINING PROTEIN 42 LIKE-2-LIKE-RELATED"/>
    <property type="match status" value="1"/>
</dbReference>
<dbReference type="InterPro" id="IPR051147">
    <property type="entry name" value="CFAP_domain-containing"/>
</dbReference>
<organism evidence="5 6">
    <name type="scientific">Tritrichomonas foetus</name>
    <dbReference type="NCBI Taxonomy" id="1144522"/>
    <lineage>
        <taxon>Eukaryota</taxon>
        <taxon>Metamonada</taxon>
        <taxon>Parabasalia</taxon>
        <taxon>Tritrichomonadida</taxon>
        <taxon>Tritrichomonadidae</taxon>
        <taxon>Tritrichomonas</taxon>
    </lineage>
</organism>